<evidence type="ECO:0000313" key="8">
    <source>
        <dbReference type="Proteomes" id="UP000233458"/>
    </source>
</evidence>
<dbReference type="RefSeq" id="WP_101286707.1">
    <property type="nucleotide sequence ID" value="NZ_CP024200.1"/>
</dbReference>
<evidence type="ECO:0000313" key="7">
    <source>
        <dbReference type="EMBL" id="AUG55737.1"/>
    </source>
</evidence>
<keyword evidence="7" id="KW-0614">Plasmid</keyword>
<keyword evidence="8" id="KW-1185">Reference proteome</keyword>
<feature type="transmembrane region" description="Helical" evidence="6">
    <location>
        <begin position="125"/>
        <end position="146"/>
    </location>
</feature>
<feature type="transmembrane region" description="Helical" evidence="6">
    <location>
        <begin position="192"/>
        <end position="210"/>
    </location>
</feature>
<dbReference type="PANTHER" id="PTHR30086:SF20">
    <property type="entry name" value="ARGININE EXPORTER PROTEIN ARGO-RELATED"/>
    <property type="match status" value="1"/>
</dbReference>
<gene>
    <name evidence="7" type="ORF">CSC3H3_23100</name>
</gene>
<dbReference type="EMBL" id="CP024200">
    <property type="protein sequence ID" value="AUG55737.1"/>
    <property type="molecule type" value="Genomic_DNA"/>
</dbReference>
<dbReference type="Proteomes" id="UP000233458">
    <property type="component" value="Plasmid pCSC3H3"/>
</dbReference>
<sequence length="214" mass="22999">MSLSMPYDQASILTALATYIVGAASPGLGNMAIASTSVQSGRISGFAVMFGVLAAGQTWALCAAAGLSSILLTMPSAMHLIGIVGGMYLVWLAFKTFKNKRTKNRMEFAPHAGKSSTAHHFRKGFFIQILNPKAVLGWILIISIGVRPESPAYTPIIIVLCCLILGMIIFSSYVMLFSLIGTRPLPLGSMSLFRYAEPIVYFLAGSWLVVDSLK</sequence>
<accession>A0ABN5FM02</accession>
<protein>
    <recommendedName>
        <fullName evidence="9">Amino acid transporter</fullName>
    </recommendedName>
</protein>
<evidence type="ECO:0000256" key="6">
    <source>
        <dbReference type="SAM" id="Phobius"/>
    </source>
</evidence>
<comment type="subcellular location">
    <subcellularLocation>
        <location evidence="1">Cell membrane</location>
        <topology evidence="1">Multi-pass membrane protein</topology>
    </subcellularLocation>
</comment>
<proteinExistence type="predicted"/>
<reference evidence="7 8" key="1">
    <citation type="submission" date="2017-10" db="EMBL/GenBank/DDBJ databases">
        <title>Biodiversity and function of Thalassospira species in the particle-attached aromatic-hydrocarbon-degrading consortia from the surface seawater of the China South Sea.</title>
        <authorList>
            <person name="Dong C."/>
            <person name="Liu R."/>
            <person name="Shao Z."/>
        </authorList>
    </citation>
    <scope>NUCLEOTIDE SEQUENCE [LARGE SCALE GENOMIC DNA]</scope>
    <source>
        <strain evidence="7 8">CSC3H3</strain>
        <plasmid evidence="8">pcsc3h3</plasmid>
    </source>
</reference>
<feature type="transmembrane region" description="Helical" evidence="6">
    <location>
        <begin position="77"/>
        <end position="97"/>
    </location>
</feature>
<keyword evidence="4 6" id="KW-1133">Transmembrane helix</keyword>
<feature type="transmembrane region" description="Helical" evidence="6">
    <location>
        <begin position="46"/>
        <end position="71"/>
    </location>
</feature>
<feature type="transmembrane region" description="Helical" evidence="6">
    <location>
        <begin position="12"/>
        <end position="34"/>
    </location>
</feature>
<dbReference type="PANTHER" id="PTHR30086">
    <property type="entry name" value="ARGININE EXPORTER PROTEIN ARGO"/>
    <property type="match status" value="1"/>
</dbReference>
<dbReference type="Pfam" id="PF01810">
    <property type="entry name" value="LysE"/>
    <property type="match status" value="1"/>
</dbReference>
<keyword evidence="2" id="KW-1003">Cell membrane</keyword>
<feature type="transmembrane region" description="Helical" evidence="6">
    <location>
        <begin position="152"/>
        <end position="180"/>
    </location>
</feature>
<keyword evidence="5 6" id="KW-0472">Membrane</keyword>
<evidence type="ECO:0000256" key="4">
    <source>
        <dbReference type="ARBA" id="ARBA00022989"/>
    </source>
</evidence>
<evidence type="ECO:0000256" key="1">
    <source>
        <dbReference type="ARBA" id="ARBA00004651"/>
    </source>
</evidence>
<keyword evidence="3 6" id="KW-0812">Transmembrane</keyword>
<evidence type="ECO:0008006" key="9">
    <source>
        <dbReference type="Google" id="ProtNLM"/>
    </source>
</evidence>
<evidence type="ECO:0000256" key="5">
    <source>
        <dbReference type="ARBA" id="ARBA00023136"/>
    </source>
</evidence>
<evidence type="ECO:0000256" key="3">
    <source>
        <dbReference type="ARBA" id="ARBA00022692"/>
    </source>
</evidence>
<dbReference type="InterPro" id="IPR001123">
    <property type="entry name" value="LeuE-type"/>
</dbReference>
<evidence type="ECO:0000256" key="2">
    <source>
        <dbReference type="ARBA" id="ARBA00022475"/>
    </source>
</evidence>
<geneLocation type="plasmid" evidence="8">
    <name>pcsc3h3</name>
</geneLocation>
<organism evidence="7 8">
    <name type="scientific">Thalassospira marina</name>
    <dbReference type="NCBI Taxonomy" id="2048283"/>
    <lineage>
        <taxon>Bacteria</taxon>
        <taxon>Pseudomonadati</taxon>
        <taxon>Pseudomonadota</taxon>
        <taxon>Alphaproteobacteria</taxon>
        <taxon>Rhodospirillales</taxon>
        <taxon>Thalassospiraceae</taxon>
        <taxon>Thalassospira</taxon>
    </lineage>
</organism>
<name>A0ABN5FM02_9PROT</name>